<feature type="transmembrane region" description="Helical" evidence="4">
    <location>
        <begin position="164"/>
        <end position="188"/>
    </location>
</feature>
<dbReference type="InterPro" id="IPR033275">
    <property type="entry name" value="MARCH-like"/>
</dbReference>
<dbReference type="SMART" id="SM00744">
    <property type="entry name" value="RINGv"/>
    <property type="match status" value="1"/>
</dbReference>
<reference evidence="6" key="1">
    <citation type="journal article" date="2013" name="J. Plant Res.">
        <title>Effect of fungi and light on seed germination of three Opuntia species from semiarid lands of central Mexico.</title>
        <authorList>
            <person name="Delgado-Sanchez P."/>
            <person name="Jimenez-Bremont J.F."/>
            <person name="Guerrero-Gonzalez Mde L."/>
            <person name="Flores J."/>
        </authorList>
    </citation>
    <scope>NUCLEOTIDE SEQUENCE</scope>
    <source>
        <tissue evidence="6">Cladode</tissue>
    </source>
</reference>
<keyword evidence="4" id="KW-1133">Transmembrane helix</keyword>
<evidence type="ECO:0000256" key="3">
    <source>
        <dbReference type="ARBA" id="ARBA00022833"/>
    </source>
</evidence>
<name>A0A7C9EJ17_OPUST</name>
<dbReference type="PANTHER" id="PTHR23012:SF174">
    <property type="entry name" value="OS01G0121200 PROTEIN"/>
    <property type="match status" value="1"/>
</dbReference>
<dbReference type="PROSITE" id="PS51292">
    <property type="entry name" value="ZF_RING_CH"/>
    <property type="match status" value="1"/>
</dbReference>
<sequence length="258" mass="28952">MGDHLALLVNRLLTESTLHAAIESRNRAKQVNGDEEVAFIPPKVDAGNVSSELVECRICQDEDWDSNMETPCSCSGSLKYAHRRCVQRWCNEKGNTICEICHKPFQPGYQAPPPLLVYGQIPVNVRRTWQISRRELADAQFVETISSDETILNSSFVEPSSRSLIFRSIVAVIFVGLLILRHMLPIMVGGGSEFIIPVFLLAALRIAGILLLVYVTMIAVTGLRRHRYQEENSIASASFDEQLEQPNLRQHSHVIQIS</sequence>
<dbReference type="GO" id="GO:0016020">
    <property type="term" value="C:membrane"/>
    <property type="evidence" value="ECO:0007669"/>
    <property type="project" value="TreeGrafter"/>
</dbReference>
<dbReference type="SUPFAM" id="SSF57850">
    <property type="entry name" value="RING/U-box"/>
    <property type="match status" value="1"/>
</dbReference>
<dbReference type="Gene3D" id="3.30.40.10">
    <property type="entry name" value="Zinc/RING finger domain, C3HC4 (zinc finger)"/>
    <property type="match status" value="1"/>
</dbReference>
<dbReference type="EMBL" id="GISG01244755">
    <property type="protein sequence ID" value="MBA4669722.1"/>
    <property type="molecule type" value="Transcribed_RNA"/>
</dbReference>
<evidence type="ECO:0000259" key="5">
    <source>
        <dbReference type="PROSITE" id="PS51292"/>
    </source>
</evidence>
<dbReference type="FunFam" id="3.30.40.10:FF:000337">
    <property type="entry name" value="Zinc finger family protein"/>
    <property type="match status" value="1"/>
</dbReference>
<dbReference type="CDD" id="cd16495">
    <property type="entry name" value="RING_CH-C4HC3_MARCH"/>
    <property type="match status" value="1"/>
</dbReference>
<dbReference type="InterPro" id="IPR011016">
    <property type="entry name" value="Znf_RING-CH"/>
</dbReference>
<dbReference type="Pfam" id="PF12428">
    <property type="entry name" value="DUF3675"/>
    <property type="match status" value="1"/>
</dbReference>
<keyword evidence="4" id="KW-0812">Transmembrane</keyword>
<feature type="domain" description="RING-CH-type" evidence="5">
    <location>
        <begin position="48"/>
        <end position="108"/>
    </location>
</feature>
<keyword evidence="4" id="KW-0472">Membrane</keyword>
<accession>A0A7C9EJ17</accession>
<evidence type="ECO:0000256" key="1">
    <source>
        <dbReference type="ARBA" id="ARBA00022723"/>
    </source>
</evidence>
<dbReference type="GO" id="GO:0008270">
    <property type="term" value="F:zinc ion binding"/>
    <property type="evidence" value="ECO:0007669"/>
    <property type="project" value="UniProtKB-KW"/>
</dbReference>
<evidence type="ECO:0000313" key="6">
    <source>
        <dbReference type="EMBL" id="MBA4669722.1"/>
    </source>
</evidence>
<reference evidence="6" key="2">
    <citation type="submission" date="2020-07" db="EMBL/GenBank/DDBJ databases">
        <authorList>
            <person name="Vera ALvarez R."/>
            <person name="Arias-Moreno D.M."/>
            <person name="Jimenez-Jacinto V."/>
            <person name="Jimenez-Bremont J.F."/>
            <person name="Swaminathan K."/>
            <person name="Moose S.P."/>
            <person name="Guerrero-Gonzalez M.L."/>
            <person name="Marino-Ramirez L."/>
            <person name="Landsman D."/>
            <person name="Rodriguez-Kessler M."/>
            <person name="Delgado-Sanchez P."/>
        </authorList>
    </citation>
    <scope>NUCLEOTIDE SEQUENCE</scope>
    <source>
        <tissue evidence="6">Cladode</tissue>
    </source>
</reference>
<evidence type="ECO:0000256" key="2">
    <source>
        <dbReference type="ARBA" id="ARBA00022771"/>
    </source>
</evidence>
<evidence type="ECO:0000256" key="4">
    <source>
        <dbReference type="SAM" id="Phobius"/>
    </source>
</evidence>
<keyword evidence="2" id="KW-0863">Zinc-finger</keyword>
<dbReference type="Pfam" id="PF12906">
    <property type="entry name" value="RINGv"/>
    <property type="match status" value="1"/>
</dbReference>
<dbReference type="AlphaFoldDB" id="A0A7C9EJ17"/>
<dbReference type="InterPro" id="IPR013083">
    <property type="entry name" value="Znf_RING/FYVE/PHD"/>
</dbReference>
<protein>
    <recommendedName>
        <fullName evidence="5">RING-CH-type domain-containing protein</fullName>
    </recommendedName>
</protein>
<dbReference type="PANTHER" id="PTHR23012">
    <property type="entry name" value="RING/FYVE/PHD ZINC FINGER DOMAIN-CONTAINING"/>
    <property type="match status" value="1"/>
</dbReference>
<proteinExistence type="predicted"/>
<organism evidence="6">
    <name type="scientific">Opuntia streptacantha</name>
    <name type="common">Prickly pear cactus</name>
    <name type="synonym">Opuntia cardona</name>
    <dbReference type="NCBI Taxonomy" id="393608"/>
    <lineage>
        <taxon>Eukaryota</taxon>
        <taxon>Viridiplantae</taxon>
        <taxon>Streptophyta</taxon>
        <taxon>Embryophyta</taxon>
        <taxon>Tracheophyta</taxon>
        <taxon>Spermatophyta</taxon>
        <taxon>Magnoliopsida</taxon>
        <taxon>eudicotyledons</taxon>
        <taxon>Gunneridae</taxon>
        <taxon>Pentapetalae</taxon>
        <taxon>Caryophyllales</taxon>
        <taxon>Cactineae</taxon>
        <taxon>Cactaceae</taxon>
        <taxon>Opuntioideae</taxon>
        <taxon>Opuntia</taxon>
    </lineage>
</organism>
<feature type="transmembrane region" description="Helical" evidence="4">
    <location>
        <begin position="194"/>
        <end position="220"/>
    </location>
</feature>
<dbReference type="InterPro" id="IPR022143">
    <property type="entry name" value="DUF3675"/>
</dbReference>
<dbReference type="GO" id="GO:0016567">
    <property type="term" value="P:protein ubiquitination"/>
    <property type="evidence" value="ECO:0007669"/>
    <property type="project" value="TreeGrafter"/>
</dbReference>
<keyword evidence="1" id="KW-0479">Metal-binding</keyword>
<dbReference type="GO" id="GO:0004842">
    <property type="term" value="F:ubiquitin-protein transferase activity"/>
    <property type="evidence" value="ECO:0007669"/>
    <property type="project" value="TreeGrafter"/>
</dbReference>
<keyword evidence="3" id="KW-0862">Zinc</keyword>